<evidence type="ECO:0000313" key="3">
    <source>
        <dbReference type="Proteomes" id="UP000054988"/>
    </source>
</evidence>
<feature type="compositionally biased region" description="Low complexity" evidence="1">
    <location>
        <begin position="726"/>
        <end position="736"/>
    </location>
</feature>
<feature type="region of interest" description="Disordered" evidence="1">
    <location>
        <begin position="506"/>
        <end position="571"/>
    </location>
</feature>
<proteinExistence type="predicted"/>
<feature type="compositionally biased region" description="Basic and acidic residues" evidence="1">
    <location>
        <begin position="912"/>
        <end position="922"/>
    </location>
</feature>
<feature type="region of interest" description="Disordered" evidence="1">
    <location>
        <begin position="321"/>
        <end position="370"/>
    </location>
</feature>
<feature type="compositionally biased region" description="Pro residues" evidence="1">
    <location>
        <begin position="8"/>
        <end position="19"/>
    </location>
</feature>
<feature type="region of interest" description="Disordered" evidence="1">
    <location>
        <begin position="901"/>
        <end position="954"/>
    </location>
</feature>
<accession>A0A0W0FWP1</accession>
<feature type="compositionally biased region" description="Low complexity" evidence="1">
    <location>
        <begin position="515"/>
        <end position="527"/>
    </location>
</feature>
<feature type="compositionally biased region" description="Low complexity" evidence="1">
    <location>
        <begin position="321"/>
        <end position="352"/>
    </location>
</feature>
<feature type="compositionally biased region" description="Acidic residues" evidence="1">
    <location>
        <begin position="353"/>
        <end position="370"/>
    </location>
</feature>
<feature type="region of interest" description="Disordered" evidence="1">
    <location>
        <begin position="716"/>
        <end position="755"/>
    </location>
</feature>
<evidence type="ECO:0000256" key="1">
    <source>
        <dbReference type="SAM" id="MobiDB-lite"/>
    </source>
</evidence>
<name>A0A0W0FWP1_MONRR</name>
<evidence type="ECO:0000313" key="2">
    <source>
        <dbReference type="EMBL" id="KTB40763.1"/>
    </source>
</evidence>
<dbReference type="AlphaFoldDB" id="A0A0W0FWP1"/>
<reference evidence="2 3" key="1">
    <citation type="submission" date="2015-12" db="EMBL/GenBank/DDBJ databases">
        <title>Draft genome sequence of Moniliophthora roreri, the causal agent of frosty pod rot of cacao.</title>
        <authorList>
            <person name="Aime M.C."/>
            <person name="Diaz-Valderrama J.R."/>
            <person name="Kijpornyongpan T."/>
            <person name="Phillips-Mora W."/>
        </authorList>
    </citation>
    <scope>NUCLEOTIDE SEQUENCE [LARGE SCALE GENOMIC DNA]</scope>
    <source>
        <strain evidence="2 3">MCA 2952</strain>
    </source>
</reference>
<gene>
    <name evidence="2" type="ORF">WG66_6655</name>
</gene>
<dbReference type="EMBL" id="LATX01001551">
    <property type="protein sequence ID" value="KTB40763.1"/>
    <property type="molecule type" value="Genomic_DNA"/>
</dbReference>
<sequence>MLSKSESSPPPPPLTPPTTAPRALTMCEGQHYARLLFPVGHGYPLWLPAPNAALPAAYSDEGIRIGDVGIITPDGGFDFLFNISLPADHPINQCRGIPNNFTPLVWNGQTFDVPDRFRPGVPVCSRHAKQTQVSVEGSAVVPGSPVGFGAGIEVSFAKDSGAVLMPSNGASRVDCSHRAAFRAYARKHAFDWYQFVNGELGREAENGSLYLVTGFDKSDAWETALFNSSYSSQSCSLIFNTGGIADGKMKLSQSSLHQSSVSSRCSASNAKMNQALFIRGFRVSLRQGPYAWLGRGPKIASTHDSPMRDFFDSAGRFSYSGSYPGSPPSGSRSGSSNGSGRSNGSSSGSTTDSDSELDDCGSEWDSDSCSDDTSIVDGDFDFVASRAYHPLNAVNEYILHANPDVDVVVTHDDDWIALLNNEDVDMPSDQTLIRRFKEKYRVSADNGFAVLNLYQAASLNDFHDLEAPPPADIEHRTTSPTNAAEEDIGVELDDNYSDANLLESSDLFSRRTPEEPSWTSHSPSSSPRHAPLKITMPPLGHVPFLATPDFDPGPANNAKNPSSRCMDTRDGHTHVDDSEFKWIGTSAYWLPSLNSEEDLINTLSDLALSPTTSIFPHPNPSSTFLPLDPVSFITNFPPLLEPPLDHNDPCIHPRTPEVRPNLSNDDCSWAFQQDFQAQKRKRSACRELEDHCESFRGFNINLHELLVRSDSYGELSTVGSRSRPRVSSQAVANASSSRHHRTEPPKWKQNASSTARDHLPNHITLNLPTKTLRIHTPHRPLAVGDILDVPQGSVGDDITVELETNLPRDAPGNVSSEPRSCSTTVARHPVSARVNWGEAGSRPSFATRLTLANGHGARDEQENRTNRWKFKDYDYSTATIYPHNVPETGTGPVVQTYTTKNDRQSEGAGSHAKNEMKQEQVESHSMNNGKYRWVDEMQPADMDAKHKNKTRFRN</sequence>
<comment type="caution">
    <text evidence="2">The sequence shown here is derived from an EMBL/GenBank/DDBJ whole genome shotgun (WGS) entry which is preliminary data.</text>
</comment>
<feature type="region of interest" description="Disordered" evidence="1">
    <location>
        <begin position="466"/>
        <end position="490"/>
    </location>
</feature>
<dbReference type="Proteomes" id="UP000054988">
    <property type="component" value="Unassembled WGS sequence"/>
</dbReference>
<organism evidence="2 3">
    <name type="scientific">Moniliophthora roreri</name>
    <name type="common">Frosty pod rot fungus</name>
    <name type="synonym">Monilia roreri</name>
    <dbReference type="NCBI Taxonomy" id="221103"/>
    <lineage>
        <taxon>Eukaryota</taxon>
        <taxon>Fungi</taxon>
        <taxon>Dikarya</taxon>
        <taxon>Basidiomycota</taxon>
        <taxon>Agaricomycotina</taxon>
        <taxon>Agaricomycetes</taxon>
        <taxon>Agaricomycetidae</taxon>
        <taxon>Agaricales</taxon>
        <taxon>Marasmiineae</taxon>
        <taxon>Marasmiaceae</taxon>
        <taxon>Moniliophthora</taxon>
    </lineage>
</organism>
<feature type="compositionally biased region" description="Basic and acidic residues" evidence="1">
    <location>
        <begin position="466"/>
        <end position="477"/>
    </location>
</feature>
<feature type="region of interest" description="Disordered" evidence="1">
    <location>
        <begin position="1"/>
        <end position="20"/>
    </location>
</feature>
<protein>
    <submittedName>
        <fullName evidence="2">Uncharacterized protein</fullName>
    </submittedName>
</protein>